<evidence type="ECO:0000256" key="1">
    <source>
        <dbReference type="ARBA" id="ARBA00022729"/>
    </source>
</evidence>
<dbReference type="PANTHER" id="PTHR46580:SF4">
    <property type="entry name" value="ATP_GTP-BINDING PROTEIN"/>
    <property type="match status" value="1"/>
</dbReference>
<keyword evidence="1 2" id="KW-0732">Signal</keyword>
<dbReference type="Pfam" id="PF13517">
    <property type="entry name" value="FG-GAP_3"/>
    <property type="match status" value="2"/>
</dbReference>
<dbReference type="InterPro" id="IPR013517">
    <property type="entry name" value="FG-GAP"/>
</dbReference>
<accession>A0A8J6PA51</accession>
<organism evidence="4 5">
    <name type="scientific">Taishania pollutisoli</name>
    <dbReference type="NCBI Taxonomy" id="2766479"/>
    <lineage>
        <taxon>Bacteria</taxon>
        <taxon>Pseudomonadati</taxon>
        <taxon>Bacteroidota</taxon>
        <taxon>Flavobacteriia</taxon>
        <taxon>Flavobacteriales</taxon>
        <taxon>Crocinitomicaceae</taxon>
        <taxon>Taishania</taxon>
    </lineage>
</organism>
<dbReference type="Pfam" id="PF18962">
    <property type="entry name" value="Por_Secre_tail"/>
    <property type="match status" value="1"/>
</dbReference>
<feature type="chain" id="PRO_5035180536" evidence="2">
    <location>
        <begin position="23"/>
        <end position="460"/>
    </location>
</feature>
<keyword evidence="5" id="KW-1185">Reference proteome</keyword>
<sequence>MIKDRFIRCALVLLLVPVNLQAQHFVKADSLQKGAYGAAAWGDYDGDGRKDIAYIAQAIHDTDVFVLYKNTPGGFTVATSFPMLHTPALAWGDLNNDGFQDLIASGLNLGSGEPELNIYVSNGDGTFGVIDTFPGLSTGSIALADFDGNGFLDIVASGYNTVFTEAVILFKNEGNLNFSIVAQSFEALPSGEMKWCDFNNDGLPDLSLTGDGNFSRTYLYKNAGNGQFVLTGNHFFGGRGTIDWVDFNADGWDDLFVSGVDSTSASNYTTIYYNNGDETFTEVQTNFPVFGEPSAADVADFDNDGVADVFIAGSNEFFLEQFSSLAITNADSSFTLSQPIHADIMNCLVEAADFDNDGDMDLLVSNIIWRNEGNQLSLNNAEQPVLHIYPNPAGTYMVVTLPAGEAVLSMYDVNGRQVLRSEMKEGSNTLDTSRLLPGNYQVAIIHEQFIRVEHVTILAK</sequence>
<dbReference type="SUPFAM" id="SSF69318">
    <property type="entry name" value="Integrin alpha N-terminal domain"/>
    <property type="match status" value="1"/>
</dbReference>
<dbReference type="PANTHER" id="PTHR46580">
    <property type="entry name" value="SENSOR KINASE-RELATED"/>
    <property type="match status" value="1"/>
</dbReference>
<dbReference type="InterPro" id="IPR028994">
    <property type="entry name" value="Integrin_alpha_N"/>
</dbReference>
<evidence type="ECO:0000256" key="2">
    <source>
        <dbReference type="SAM" id="SignalP"/>
    </source>
</evidence>
<dbReference type="NCBIfam" id="TIGR04183">
    <property type="entry name" value="Por_Secre_tail"/>
    <property type="match status" value="1"/>
</dbReference>
<feature type="signal peptide" evidence="2">
    <location>
        <begin position="1"/>
        <end position="22"/>
    </location>
</feature>
<protein>
    <submittedName>
        <fullName evidence="4">T9SS type A sorting domain-containing protein</fullName>
    </submittedName>
</protein>
<proteinExistence type="predicted"/>
<dbReference type="Gene3D" id="2.130.10.130">
    <property type="entry name" value="Integrin alpha, N-terminal"/>
    <property type="match status" value="2"/>
</dbReference>
<evidence type="ECO:0000259" key="3">
    <source>
        <dbReference type="Pfam" id="PF18962"/>
    </source>
</evidence>
<dbReference type="AlphaFoldDB" id="A0A8J6PA51"/>
<dbReference type="InterPro" id="IPR026444">
    <property type="entry name" value="Secre_tail"/>
</dbReference>
<reference evidence="4" key="1">
    <citation type="submission" date="2020-09" db="EMBL/GenBank/DDBJ databases">
        <title>Taishania pollutisoli gen. nov., sp. nov., Isolated from Tetrabromobisphenol A-Contaminated Soil.</title>
        <authorList>
            <person name="Chen Q."/>
        </authorList>
    </citation>
    <scope>NUCLEOTIDE SEQUENCE</scope>
    <source>
        <strain evidence="4">CZZ-1</strain>
    </source>
</reference>
<dbReference type="RefSeq" id="WP_216714397.1">
    <property type="nucleotide sequence ID" value="NZ_JACVEL010000008.1"/>
</dbReference>
<comment type="caution">
    <text evidence="4">The sequence shown here is derived from an EMBL/GenBank/DDBJ whole genome shotgun (WGS) entry which is preliminary data.</text>
</comment>
<evidence type="ECO:0000313" key="4">
    <source>
        <dbReference type="EMBL" id="MBC9813141.1"/>
    </source>
</evidence>
<dbReference type="EMBL" id="JACVEL010000008">
    <property type="protein sequence ID" value="MBC9813141.1"/>
    <property type="molecule type" value="Genomic_DNA"/>
</dbReference>
<gene>
    <name evidence="4" type="ORF">H9Y05_11755</name>
</gene>
<name>A0A8J6PA51_9FLAO</name>
<feature type="domain" description="Secretion system C-terminal sorting" evidence="3">
    <location>
        <begin position="388"/>
        <end position="448"/>
    </location>
</feature>
<dbReference type="Proteomes" id="UP000652681">
    <property type="component" value="Unassembled WGS sequence"/>
</dbReference>
<evidence type="ECO:0000313" key="5">
    <source>
        <dbReference type="Proteomes" id="UP000652681"/>
    </source>
</evidence>